<dbReference type="RefSeq" id="WP_097079880.1">
    <property type="nucleotide sequence ID" value="NZ_BAABHT010000001.1"/>
</dbReference>
<accession>A0A240ED84</accession>
<evidence type="ECO:0000313" key="2">
    <source>
        <dbReference type="Proteomes" id="UP000219042"/>
    </source>
</evidence>
<dbReference type="AlphaFoldDB" id="A0A240ED84"/>
<name>A0A240ED84_9GAMM</name>
<organism evidence="1 2">
    <name type="scientific">Acinetobacter puyangensis</name>
    <dbReference type="NCBI Taxonomy" id="1096779"/>
    <lineage>
        <taxon>Bacteria</taxon>
        <taxon>Pseudomonadati</taxon>
        <taxon>Pseudomonadota</taxon>
        <taxon>Gammaproteobacteria</taxon>
        <taxon>Moraxellales</taxon>
        <taxon>Moraxellaceae</taxon>
        <taxon>Acinetobacter</taxon>
    </lineage>
</organism>
<keyword evidence="2" id="KW-1185">Reference proteome</keyword>
<dbReference type="EMBL" id="OANT01000008">
    <property type="protein sequence ID" value="SNX46129.1"/>
    <property type="molecule type" value="Genomic_DNA"/>
</dbReference>
<gene>
    <name evidence="1" type="ORF">SAMN05421731_10876</name>
</gene>
<dbReference type="OrthoDB" id="981250at2"/>
<reference evidence="2" key="1">
    <citation type="submission" date="2016-09" db="EMBL/GenBank/DDBJ databases">
        <authorList>
            <person name="Varghese N."/>
            <person name="Submissions S."/>
        </authorList>
    </citation>
    <scope>NUCLEOTIDE SEQUENCE [LARGE SCALE GENOMIC DNA]</scope>
    <source>
        <strain evidence="2">ANC 4466</strain>
    </source>
</reference>
<sequence>MFKFIIPILLIISPITYAGYNVYITKKEFYLNDGECITKQEWNTYLETDPTITVDLQNSEEDFLVSIDEQEFLLWYDRNSCDLLTKNPTPEAIGKMIDISKKLKATVQGEESEIYLTPNDVIKR</sequence>
<proteinExistence type="predicted"/>
<evidence type="ECO:0000313" key="1">
    <source>
        <dbReference type="EMBL" id="SNX46129.1"/>
    </source>
</evidence>
<protein>
    <submittedName>
        <fullName evidence="1">Uncharacterized protein</fullName>
    </submittedName>
</protein>
<dbReference type="Proteomes" id="UP000219042">
    <property type="component" value="Unassembled WGS sequence"/>
</dbReference>